<dbReference type="EMBL" id="JANPWB010000016">
    <property type="protein sequence ID" value="KAJ1083925.1"/>
    <property type="molecule type" value="Genomic_DNA"/>
</dbReference>
<feature type="region of interest" description="Disordered" evidence="1">
    <location>
        <begin position="102"/>
        <end position="135"/>
    </location>
</feature>
<gene>
    <name evidence="2" type="ORF">NDU88_004080</name>
</gene>
<evidence type="ECO:0000313" key="2">
    <source>
        <dbReference type="EMBL" id="KAJ1083925.1"/>
    </source>
</evidence>
<dbReference type="Proteomes" id="UP001066276">
    <property type="component" value="Chromosome 12"/>
</dbReference>
<protein>
    <submittedName>
        <fullName evidence="2">Uncharacterized protein</fullName>
    </submittedName>
</protein>
<dbReference type="AlphaFoldDB" id="A0AAV7KXC1"/>
<sequence>MANYNTYEEAFGQEVPPSFEESLVEALDSNVQLSVNKALAKALSPLTSHLKGFAHQQGWLPSIAAAAETPPQLTKPFKGKSKAKKWAHSEIFERLSATVLDGHGYSNPQAQEPPSDNSSHYSARAGSDSSQETLR</sequence>
<reference evidence="2" key="1">
    <citation type="journal article" date="2022" name="bioRxiv">
        <title>Sequencing and chromosome-scale assembly of the giantPleurodeles waltlgenome.</title>
        <authorList>
            <person name="Brown T."/>
            <person name="Elewa A."/>
            <person name="Iarovenko S."/>
            <person name="Subramanian E."/>
            <person name="Araus A.J."/>
            <person name="Petzold A."/>
            <person name="Susuki M."/>
            <person name="Suzuki K.-i.T."/>
            <person name="Hayashi T."/>
            <person name="Toyoda A."/>
            <person name="Oliveira C."/>
            <person name="Osipova E."/>
            <person name="Leigh N.D."/>
            <person name="Simon A."/>
            <person name="Yun M.H."/>
        </authorList>
    </citation>
    <scope>NUCLEOTIDE SEQUENCE</scope>
    <source>
        <strain evidence="2">20211129_DDA</strain>
        <tissue evidence="2">Liver</tissue>
    </source>
</reference>
<feature type="compositionally biased region" description="Polar residues" evidence="1">
    <location>
        <begin position="106"/>
        <end position="135"/>
    </location>
</feature>
<name>A0AAV7KXC1_PLEWA</name>
<comment type="caution">
    <text evidence="2">The sequence shown here is derived from an EMBL/GenBank/DDBJ whole genome shotgun (WGS) entry which is preliminary data.</text>
</comment>
<keyword evidence="3" id="KW-1185">Reference proteome</keyword>
<evidence type="ECO:0000256" key="1">
    <source>
        <dbReference type="SAM" id="MobiDB-lite"/>
    </source>
</evidence>
<organism evidence="2 3">
    <name type="scientific">Pleurodeles waltl</name>
    <name type="common">Iberian ribbed newt</name>
    <dbReference type="NCBI Taxonomy" id="8319"/>
    <lineage>
        <taxon>Eukaryota</taxon>
        <taxon>Metazoa</taxon>
        <taxon>Chordata</taxon>
        <taxon>Craniata</taxon>
        <taxon>Vertebrata</taxon>
        <taxon>Euteleostomi</taxon>
        <taxon>Amphibia</taxon>
        <taxon>Batrachia</taxon>
        <taxon>Caudata</taxon>
        <taxon>Salamandroidea</taxon>
        <taxon>Salamandridae</taxon>
        <taxon>Pleurodelinae</taxon>
        <taxon>Pleurodeles</taxon>
    </lineage>
</organism>
<accession>A0AAV7KXC1</accession>
<evidence type="ECO:0000313" key="3">
    <source>
        <dbReference type="Proteomes" id="UP001066276"/>
    </source>
</evidence>
<proteinExistence type="predicted"/>